<dbReference type="EMBL" id="JFBX01000099">
    <property type="protein sequence ID" value="KXH50212.1"/>
    <property type="molecule type" value="Genomic_DNA"/>
</dbReference>
<accession>A0A135TQ84</accession>
<dbReference type="Gene3D" id="3.20.20.140">
    <property type="entry name" value="Metal-dependent hydrolases"/>
    <property type="match status" value="1"/>
</dbReference>
<dbReference type="PANTHER" id="PTHR35563">
    <property type="entry name" value="BARREL METAL-DEPENDENT HYDROLASE, PUTATIVE (AFU_ORTHOLOGUE AFUA_1G16240)-RELATED"/>
    <property type="match status" value="1"/>
</dbReference>
<evidence type="ECO:0000313" key="2">
    <source>
        <dbReference type="EMBL" id="KXH50212.1"/>
    </source>
</evidence>
<keyword evidence="3" id="KW-1185">Reference proteome</keyword>
<organism evidence="2 3">
    <name type="scientific">Colletotrichum simmondsii</name>
    <dbReference type="NCBI Taxonomy" id="703756"/>
    <lineage>
        <taxon>Eukaryota</taxon>
        <taxon>Fungi</taxon>
        <taxon>Dikarya</taxon>
        <taxon>Ascomycota</taxon>
        <taxon>Pezizomycotina</taxon>
        <taxon>Sordariomycetes</taxon>
        <taxon>Hypocreomycetidae</taxon>
        <taxon>Glomerellales</taxon>
        <taxon>Glomerellaceae</taxon>
        <taxon>Colletotrichum</taxon>
        <taxon>Colletotrichum acutatum species complex</taxon>
    </lineage>
</organism>
<dbReference type="InterPro" id="IPR032466">
    <property type="entry name" value="Metal_Hydrolase"/>
</dbReference>
<reference evidence="2 3" key="1">
    <citation type="submission" date="2014-02" db="EMBL/GenBank/DDBJ databases">
        <title>The genome sequence of Colletotrichum simmondsii CBS122122.</title>
        <authorList>
            <person name="Baroncelli R."/>
            <person name="Thon M.R."/>
        </authorList>
    </citation>
    <scope>NUCLEOTIDE SEQUENCE [LARGE SCALE GENOMIC DNA]</scope>
    <source>
        <strain evidence="2 3">CBS122122</strain>
    </source>
</reference>
<feature type="domain" description="Amidohydrolase-related" evidence="1">
    <location>
        <begin position="18"/>
        <end position="290"/>
    </location>
</feature>
<dbReference type="AlphaFoldDB" id="A0A135TQ84"/>
<dbReference type="SUPFAM" id="SSF51556">
    <property type="entry name" value="Metallo-dependent hydrolases"/>
    <property type="match status" value="1"/>
</dbReference>
<dbReference type="GO" id="GO:0016787">
    <property type="term" value="F:hydrolase activity"/>
    <property type="evidence" value="ECO:0007669"/>
    <property type="project" value="InterPro"/>
</dbReference>
<dbReference type="InterPro" id="IPR006680">
    <property type="entry name" value="Amidohydro-rel"/>
</dbReference>
<proteinExistence type="predicted"/>
<protein>
    <recommendedName>
        <fullName evidence="1">Amidohydrolase-related domain-containing protein</fullName>
    </recommendedName>
</protein>
<evidence type="ECO:0000313" key="3">
    <source>
        <dbReference type="Proteomes" id="UP000070328"/>
    </source>
</evidence>
<dbReference type="InterPro" id="IPR052358">
    <property type="entry name" value="Aro_Compnd_Degr_Hydrolases"/>
</dbReference>
<comment type="caution">
    <text evidence="2">The sequence shown here is derived from an EMBL/GenBank/DDBJ whole genome shotgun (WGS) entry which is preliminary data.</text>
</comment>
<gene>
    <name evidence="2" type="ORF">CSIM01_07436</name>
</gene>
<evidence type="ECO:0000259" key="1">
    <source>
        <dbReference type="Pfam" id="PF04909"/>
    </source>
</evidence>
<dbReference type="Proteomes" id="UP000070328">
    <property type="component" value="Unassembled WGS sequence"/>
</dbReference>
<sequence length="338" mass="37718">MESSKFTAARSDLSPDSWDTHVHVFDASIGPFAPDRSYTPARATAQQLLDFNSSLTQATPLNIVLVQPSPYGSDNTVLLRSMKSLREGGSRIVRGIAVMDIENISDASLMELHEAGVRGLRINKQADGKSTDLESLKETILQTASRIQYLPGWKIQLFCAPAMWEGETHFQLESEIEQRLKNETDLYDTIAALPVQVIADHVGGMRALSKLQLNAATSRLDDPTKQPGFEALIKLARASRVIVKLSGFYRLSDRTESGCDDMEPIAKALVEAVPHRLVWGSDWPHTGEGKDRVNRGLEAVEEFREIDDVRIIQNMRRWVEDEKAWMGLMVHNPAGFYA</sequence>
<name>A0A135TQ84_9PEZI</name>
<dbReference type="PANTHER" id="PTHR35563:SF2">
    <property type="entry name" value="BARREL METAL-DEPENDENT HYDROLASE, PUTATIVE (AFU_ORTHOLOGUE AFUA_1G16240)-RELATED"/>
    <property type="match status" value="1"/>
</dbReference>
<dbReference type="Pfam" id="PF04909">
    <property type="entry name" value="Amidohydro_2"/>
    <property type="match status" value="1"/>
</dbReference>
<dbReference type="OrthoDB" id="2135488at2759"/>